<proteinExistence type="predicted"/>
<sequence length="60" mass="7046">MSIKVSQEVSGELRITREEWLGNIKYIPGRKYPWEARKGNTIQYFATQEEALNHIILHAM</sequence>
<dbReference type="OrthoDB" id="35597at10239"/>
<dbReference type="EMBL" id="KC139517">
    <property type="protein sequence ID" value="AGF88123.1"/>
    <property type="molecule type" value="Genomic_DNA"/>
</dbReference>
<dbReference type="Proteomes" id="UP000014990">
    <property type="component" value="Segment"/>
</dbReference>
<dbReference type="GeneID" id="16275456"/>
<accession>S4TR73</accession>
<keyword evidence="2" id="KW-1185">Reference proteome</keyword>
<organism evidence="1 2">
    <name type="scientific">Salmonella phage FSL SP-058</name>
    <dbReference type="NCBI Taxonomy" id="1173761"/>
    <lineage>
        <taxon>Viruses</taxon>
        <taxon>Duplodnaviria</taxon>
        <taxon>Heunggongvirae</taxon>
        <taxon>Uroviricota</taxon>
        <taxon>Caudoviricetes</taxon>
        <taxon>Schitoviridae</taxon>
        <taxon>Humphriesvirinae</taxon>
        <taxon>Ithacavirus</taxon>
        <taxon>Ithacavirus SP058</taxon>
    </lineage>
</organism>
<gene>
    <name evidence="1" type="ORF">SP058_00040</name>
</gene>
<evidence type="ECO:0000313" key="2">
    <source>
        <dbReference type="Proteomes" id="UP000014990"/>
    </source>
</evidence>
<reference evidence="1 2" key="1">
    <citation type="journal article" date="2013" name="BMC Genomics">
        <title>Genomic characterization provides new insight into Salmonella phage diversity.</title>
        <authorList>
            <person name="Moreno Switt A.I."/>
            <person name="Orsi R.H."/>
            <person name="den Bakker H.C."/>
            <person name="Vongkamjan K."/>
            <person name="Altier C."/>
            <person name="Wiedmann M."/>
        </authorList>
    </citation>
    <scope>NUCLEOTIDE SEQUENCE [LARGE SCALE GENOMIC DNA]</scope>
</reference>
<dbReference type="RefSeq" id="YP_008239412.1">
    <property type="nucleotide sequence ID" value="NC_021772.1"/>
</dbReference>
<evidence type="ECO:0000313" key="1">
    <source>
        <dbReference type="EMBL" id="AGF88123.1"/>
    </source>
</evidence>
<name>S4TR73_9CAUD</name>
<protein>
    <submittedName>
        <fullName evidence="1">Uncharacterized protein</fullName>
    </submittedName>
</protein>
<dbReference type="KEGG" id="vg:16275456"/>